<dbReference type="GO" id="GO:0003697">
    <property type="term" value="F:single-stranded DNA binding"/>
    <property type="evidence" value="ECO:0007669"/>
    <property type="project" value="UniProtKB-UniRule"/>
</dbReference>
<dbReference type="RefSeq" id="WP_035235282.1">
    <property type="nucleotide sequence ID" value="NZ_ARXV01000024.1"/>
</dbReference>
<comment type="caution">
    <text evidence="2">Lacks conserved residue(s) required for the propagation of feature annotation.</text>
</comment>
<name>A0A095SAQ0_9GAMM</name>
<protein>
    <recommendedName>
        <fullName evidence="2 3">Single-stranded DNA-binding protein</fullName>
        <shortName evidence="2">SSB</shortName>
    </recommendedName>
</protein>
<proteinExistence type="inferred from homology"/>
<dbReference type="GO" id="GO:0009295">
    <property type="term" value="C:nucleoid"/>
    <property type="evidence" value="ECO:0007669"/>
    <property type="project" value="TreeGrafter"/>
</dbReference>
<dbReference type="PANTHER" id="PTHR10302:SF27">
    <property type="entry name" value="SINGLE-STRANDED DNA-BINDING PROTEIN"/>
    <property type="match status" value="1"/>
</dbReference>
<evidence type="ECO:0000313" key="5">
    <source>
        <dbReference type="EMBL" id="KGD61696.1"/>
    </source>
</evidence>
<dbReference type="eggNOG" id="COG0629">
    <property type="taxonomic scope" value="Bacteria"/>
</dbReference>
<dbReference type="EMBL" id="ARXV01000024">
    <property type="protein sequence ID" value="KGD61696.1"/>
    <property type="molecule type" value="Genomic_DNA"/>
</dbReference>
<evidence type="ECO:0000256" key="1">
    <source>
        <dbReference type="ARBA" id="ARBA00023125"/>
    </source>
</evidence>
<reference evidence="5 6" key="1">
    <citation type="submission" date="2012-09" db="EMBL/GenBank/DDBJ databases">
        <title>Genome Sequence of alkane-degrading Bacterium Alcanivorax sp. 19-m-6.</title>
        <authorList>
            <person name="Lai Q."/>
            <person name="Shao Z."/>
        </authorList>
    </citation>
    <scope>NUCLEOTIDE SEQUENCE [LARGE SCALE GENOMIC DNA]</scope>
    <source>
        <strain evidence="5 6">19-m-6</strain>
    </source>
</reference>
<evidence type="ECO:0000313" key="6">
    <source>
        <dbReference type="Proteomes" id="UP000029444"/>
    </source>
</evidence>
<gene>
    <name evidence="5" type="ORF">Y5S_03704</name>
</gene>
<dbReference type="Proteomes" id="UP000029444">
    <property type="component" value="Unassembled WGS sequence"/>
</dbReference>
<dbReference type="InterPro" id="IPR000424">
    <property type="entry name" value="Primosome_PriB/ssb"/>
</dbReference>
<dbReference type="GO" id="GO:0006260">
    <property type="term" value="P:DNA replication"/>
    <property type="evidence" value="ECO:0007669"/>
    <property type="project" value="InterPro"/>
</dbReference>
<dbReference type="NCBIfam" id="TIGR00621">
    <property type="entry name" value="ssb"/>
    <property type="match status" value="1"/>
</dbReference>
<keyword evidence="1 2" id="KW-0238">DNA-binding</keyword>
<dbReference type="PATRIC" id="fig|1177154.3.peg.3708"/>
<feature type="region of interest" description="Disordered" evidence="4">
    <location>
        <begin position="108"/>
        <end position="179"/>
    </location>
</feature>
<dbReference type="InterPro" id="IPR011344">
    <property type="entry name" value="ssDNA-bd"/>
</dbReference>
<comment type="subunit">
    <text evidence="2">Homotetramer.</text>
</comment>
<dbReference type="OrthoDB" id="9809878at2"/>
<dbReference type="HAMAP" id="MF_00984">
    <property type="entry name" value="SSB"/>
    <property type="match status" value="1"/>
</dbReference>
<dbReference type="SUPFAM" id="SSF50249">
    <property type="entry name" value="Nucleic acid-binding proteins"/>
    <property type="match status" value="1"/>
</dbReference>
<dbReference type="Gene3D" id="2.40.50.140">
    <property type="entry name" value="Nucleic acid-binding proteins"/>
    <property type="match status" value="1"/>
</dbReference>
<evidence type="ECO:0000256" key="2">
    <source>
        <dbReference type="HAMAP-Rule" id="MF_00984"/>
    </source>
</evidence>
<keyword evidence="6" id="KW-1185">Reference proteome</keyword>
<dbReference type="STRING" id="1177154.Y5S_03704"/>
<dbReference type="CDD" id="cd04496">
    <property type="entry name" value="SSB_OBF"/>
    <property type="match status" value="1"/>
</dbReference>
<dbReference type="PANTHER" id="PTHR10302">
    <property type="entry name" value="SINGLE-STRANDED DNA-BINDING PROTEIN"/>
    <property type="match status" value="1"/>
</dbReference>
<evidence type="ECO:0000256" key="3">
    <source>
        <dbReference type="RuleBase" id="RU000524"/>
    </source>
</evidence>
<feature type="compositionally biased region" description="Low complexity" evidence="4">
    <location>
        <begin position="137"/>
        <end position="154"/>
    </location>
</feature>
<accession>A0A095SAQ0</accession>
<organism evidence="5 6">
    <name type="scientific">Alcanivorax nanhaiticus</name>
    <dbReference type="NCBI Taxonomy" id="1177154"/>
    <lineage>
        <taxon>Bacteria</taxon>
        <taxon>Pseudomonadati</taxon>
        <taxon>Pseudomonadota</taxon>
        <taxon>Gammaproteobacteria</taxon>
        <taxon>Oceanospirillales</taxon>
        <taxon>Alcanivoracaceae</taxon>
        <taxon>Alcanivorax</taxon>
    </lineage>
</organism>
<dbReference type="PROSITE" id="PS50935">
    <property type="entry name" value="SSB"/>
    <property type="match status" value="1"/>
</dbReference>
<comment type="caution">
    <text evidence="5">The sequence shown here is derived from an EMBL/GenBank/DDBJ whole genome shotgun (WGS) entry which is preliminary data.</text>
</comment>
<sequence length="179" mass="19581">MSQGVNKVTLLGNLGADPEVRYMPSGDAVANLSIATSNSWKDRETGEWQEHTEWHRVVVKKHLAERARDRLKKGSQVYLEGSNRTRKWTGQDGIDRWVTEVHCKEMQILDRSERSDQGSAPQGQNRSGGTNQQGGHQAPARAPARQPDPVPASAGAGGPGAPGWDDDIPFMRLHPLEGG</sequence>
<dbReference type="AlphaFoldDB" id="A0A095SAQ0"/>
<feature type="compositionally biased region" description="Polar residues" evidence="4">
    <location>
        <begin position="117"/>
        <end position="135"/>
    </location>
</feature>
<evidence type="ECO:0000256" key="4">
    <source>
        <dbReference type="SAM" id="MobiDB-lite"/>
    </source>
</evidence>
<dbReference type="Pfam" id="PF00436">
    <property type="entry name" value="SSB"/>
    <property type="match status" value="1"/>
</dbReference>
<dbReference type="InterPro" id="IPR012340">
    <property type="entry name" value="NA-bd_OB-fold"/>
</dbReference>